<evidence type="ECO:0000256" key="1">
    <source>
        <dbReference type="ARBA" id="ARBA00009995"/>
    </source>
</evidence>
<evidence type="ECO:0000256" key="4">
    <source>
        <dbReference type="RuleBase" id="RU003718"/>
    </source>
</evidence>
<dbReference type="GO" id="GO:0016138">
    <property type="term" value="P:glycoside biosynthetic process"/>
    <property type="evidence" value="ECO:0007669"/>
    <property type="project" value="UniProtKB-ARBA"/>
</dbReference>
<protein>
    <recommendedName>
        <fullName evidence="5">Glycosyltransferase</fullName>
        <ecNumber evidence="5">2.4.1.-</ecNumber>
    </recommendedName>
</protein>
<evidence type="ECO:0000256" key="2">
    <source>
        <dbReference type="ARBA" id="ARBA00022676"/>
    </source>
</evidence>
<dbReference type="EC" id="2.4.1.-" evidence="5"/>
<comment type="caution">
    <text evidence="6">The sequence shown here is derived from an EMBL/GenBank/DDBJ whole genome shotgun (WGS) entry which is preliminary data.</text>
</comment>
<keyword evidence="2 4" id="KW-0328">Glycosyltransferase</keyword>
<name>A0A9Q1R6G6_9SOLA</name>
<keyword evidence="3 4" id="KW-0808">Transferase</keyword>
<evidence type="ECO:0000256" key="5">
    <source>
        <dbReference type="RuleBase" id="RU362057"/>
    </source>
</evidence>
<dbReference type="PROSITE" id="PS00375">
    <property type="entry name" value="UDPGT"/>
    <property type="match status" value="1"/>
</dbReference>
<sequence length="479" mass="54063">MAEIRDQKHPHALVIPCPFQGHINPAIHLSLKLASKGFIITFVNTQFIHSQITKAQLTSSSKPNNDHSIFSKACESGLDIRYITIFDGFPLDFDRNMNSLPFLEGLINEFSGHVDELVGKLVKDNYVDPITCLVADTFFVWPSIIAKKYEIVNVSFFTEPALVFALYYHLDLLEENGHFGSEENRKDTVDYIPGVKSIEASDLPSLFQNSVVHQLIYKAFQDVRQADIIIANTVQELELETITSIQEKHNFYAIGPIVSANFTELTISSSLWFEFDCTQWLDTKPCGSVLYVSFGSVALVNKEDILELAHGLMLSEVNFIWILRFNGLGQDEKNILPLGYEEAVKNRGLIVPWCNQSRVISHSAIGGFLSHCGWNSVVESIWCGVPLICFPLVTDQLANRKLVVYHWKVGINFRDGELITREEVCDKIKYLMNKETSSSLRKNVVQVKEIFHDALATNGSSNVNFNKFVEELKMKSSLA</sequence>
<organism evidence="6 7">
    <name type="scientific">Anisodus acutangulus</name>
    <dbReference type="NCBI Taxonomy" id="402998"/>
    <lineage>
        <taxon>Eukaryota</taxon>
        <taxon>Viridiplantae</taxon>
        <taxon>Streptophyta</taxon>
        <taxon>Embryophyta</taxon>
        <taxon>Tracheophyta</taxon>
        <taxon>Spermatophyta</taxon>
        <taxon>Magnoliopsida</taxon>
        <taxon>eudicotyledons</taxon>
        <taxon>Gunneridae</taxon>
        <taxon>Pentapetalae</taxon>
        <taxon>asterids</taxon>
        <taxon>lamiids</taxon>
        <taxon>Solanales</taxon>
        <taxon>Solanaceae</taxon>
        <taxon>Solanoideae</taxon>
        <taxon>Hyoscyameae</taxon>
        <taxon>Anisodus</taxon>
    </lineage>
</organism>
<dbReference type="OrthoDB" id="5835829at2759"/>
<dbReference type="InterPro" id="IPR035595">
    <property type="entry name" value="UDP_glycos_trans_CS"/>
</dbReference>
<dbReference type="FunFam" id="3.40.50.2000:FF:000060">
    <property type="entry name" value="Glycosyltransferase"/>
    <property type="match status" value="1"/>
</dbReference>
<dbReference type="PANTHER" id="PTHR11926">
    <property type="entry name" value="GLUCOSYL/GLUCURONOSYL TRANSFERASES"/>
    <property type="match status" value="1"/>
</dbReference>
<dbReference type="AlphaFoldDB" id="A0A9Q1R6G6"/>
<evidence type="ECO:0000256" key="3">
    <source>
        <dbReference type="ARBA" id="ARBA00022679"/>
    </source>
</evidence>
<dbReference type="PANTHER" id="PTHR11926:SF1494">
    <property type="entry name" value="FLAVONOL 3-O-GLUCOSYLTRANSFERASE UGT76E12-RELATED"/>
    <property type="match status" value="1"/>
</dbReference>
<accession>A0A9Q1R6G6</accession>
<evidence type="ECO:0000313" key="6">
    <source>
        <dbReference type="EMBL" id="KAJ8542165.1"/>
    </source>
</evidence>
<dbReference type="EMBL" id="JAJAGQ010000015">
    <property type="protein sequence ID" value="KAJ8542165.1"/>
    <property type="molecule type" value="Genomic_DNA"/>
</dbReference>
<proteinExistence type="inferred from homology"/>
<dbReference type="SUPFAM" id="SSF53756">
    <property type="entry name" value="UDP-Glycosyltransferase/glycogen phosphorylase"/>
    <property type="match status" value="1"/>
</dbReference>
<dbReference type="Proteomes" id="UP001152561">
    <property type="component" value="Unassembled WGS sequence"/>
</dbReference>
<dbReference type="Gene3D" id="3.40.50.2000">
    <property type="entry name" value="Glycogen Phosphorylase B"/>
    <property type="match status" value="2"/>
</dbReference>
<reference evidence="7" key="1">
    <citation type="journal article" date="2023" name="Proc. Natl. Acad. Sci. U.S.A.">
        <title>Genomic and structural basis for evolution of tropane alkaloid biosynthesis.</title>
        <authorList>
            <person name="Wanga Y.-J."/>
            <person name="Taina T."/>
            <person name="Yua J.-Y."/>
            <person name="Lia J."/>
            <person name="Xua B."/>
            <person name="Chenc J."/>
            <person name="D'Auriad J.C."/>
            <person name="Huanga J.-P."/>
            <person name="Huanga S.-X."/>
        </authorList>
    </citation>
    <scope>NUCLEOTIDE SEQUENCE [LARGE SCALE GENOMIC DNA]</scope>
    <source>
        <strain evidence="7">cv. KIB-2019</strain>
    </source>
</reference>
<keyword evidence="7" id="KW-1185">Reference proteome</keyword>
<gene>
    <name evidence="6" type="ORF">K7X08_017031</name>
</gene>
<evidence type="ECO:0000313" key="7">
    <source>
        <dbReference type="Proteomes" id="UP001152561"/>
    </source>
</evidence>
<dbReference type="Pfam" id="PF00201">
    <property type="entry name" value="UDPGT"/>
    <property type="match status" value="1"/>
</dbReference>
<comment type="similarity">
    <text evidence="1 4">Belongs to the UDP-glycosyltransferase family.</text>
</comment>
<dbReference type="InterPro" id="IPR002213">
    <property type="entry name" value="UDP_glucos_trans"/>
</dbReference>
<dbReference type="GO" id="GO:0080044">
    <property type="term" value="F:quercetin 7-O-glucosyltransferase activity"/>
    <property type="evidence" value="ECO:0007669"/>
    <property type="project" value="TreeGrafter"/>
</dbReference>
<dbReference type="CDD" id="cd03784">
    <property type="entry name" value="GT1_Gtf-like"/>
    <property type="match status" value="1"/>
</dbReference>
<dbReference type="GO" id="GO:0080043">
    <property type="term" value="F:quercetin 3-O-glucosyltransferase activity"/>
    <property type="evidence" value="ECO:0007669"/>
    <property type="project" value="TreeGrafter"/>
</dbReference>